<dbReference type="Proteomes" id="UP000196594">
    <property type="component" value="Unassembled WGS sequence"/>
</dbReference>
<evidence type="ECO:0000256" key="1">
    <source>
        <dbReference type="SAM" id="SignalP"/>
    </source>
</evidence>
<protein>
    <submittedName>
        <fullName evidence="2">Fe-S oxidoreductase</fullName>
    </submittedName>
</protein>
<organism evidence="2 3">
    <name type="scientific">Solibacillus kalamii</name>
    <dbReference type="NCBI Taxonomy" id="1748298"/>
    <lineage>
        <taxon>Bacteria</taxon>
        <taxon>Bacillati</taxon>
        <taxon>Bacillota</taxon>
        <taxon>Bacilli</taxon>
        <taxon>Bacillales</taxon>
        <taxon>Caryophanaceae</taxon>
        <taxon>Solibacillus</taxon>
    </lineage>
</organism>
<dbReference type="PROSITE" id="PS51257">
    <property type="entry name" value="PROKAR_LIPOPROTEIN"/>
    <property type="match status" value="1"/>
</dbReference>
<proteinExistence type="predicted"/>
<evidence type="ECO:0000313" key="3">
    <source>
        <dbReference type="Proteomes" id="UP000196594"/>
    </source>
</evidence>
<name>A0ABX3ZDB4_9BACL</name>
<feature type="signal peptide" evidence="1">
    <location>
        <begin position="1"/>
        <end position="20"/>
    </location>
</feature>
<reference evidence="2 3" key="1">
    <citation type="journal article" date="2017" name="Int. J. Syst. Evol. Microbiol.">
        <title>Solibacillus kalamii sp. nov., isolated from a high-efficiency particulate arrestance filter system used in the International Space Station.</title>
        <authorList>
            <person name="Checinska Sielaff A."/>
            <person name="Kumar R.M."/>
            <person name="Pal D."/>
            <person name="Mayilraj S."/>
            <person name="Venkateswaran K."/>
        </authorList>
    </citation>
    <scope>NUCLEOTIDE SEQUENCE [LARGE SCALE GENOMIC DNA]</scope>
    <source>
        <strain evidence="2 3">ISSFR-015</strain>
    </source>
</reference>
<feature type="chain" id="PRO_5045736540" evidence="1">
    <location>
        <begin position="21"/>
        <end position="157"/>
    </location>
</feature>
<sequence>MMKKYLFAIILLLLAGCSNGDSTKVKFTEKQAVPFEIIKYDEKIAPIYETLVPHIAYANTQGQFESLQARFDVDNFTLDMDKYMAVFIVTYSGSCGTSVDNVYKHGNYLAVQLIDNVGQKCEDEGVPHTFVLQVEKDEYEKVQLYNGEILKSSMDVE</sequence>
<dbReference type="EMBL" id="NHNT01000014">
    <property type="protein sequence ID" value="OUZ37685.1"/>
    <property type="molecule type" value="Genomic_DNA"/>
</dbReference>
<comment type="caution">
    <text evidence="2">The sequence shown here is derived from an EMBL/GenBank/DDBJ whole genome shotgun (WGS) entry which is preliminary data.</text>
</comment>
<keyword evidence="3" id="KW-1185">Reference proteome</keyword>
<accession>A0ABX3ZDB4</accession>
<keyword evidence="1" id="KW-0732">Signal</keyword>
<evidence type="ECO:0000313" key="2">
    <source>
        <dbReference type="EMBL" id="OUZ37685.1"/>
    </source>
</evidence>
<gene>
    <name evidence="2" type="ORF">CBM15_17000</name>
</gene>